<feature type="transmembrane region" description="Helical" evidence="2">
    <location>
        <begin position="141"/>
        <end position="164"/>
    </location>
</feature>
<gene>
    <name evidence="3" type="ORF">EPUS_06000</name>
</gene>
<feature type="compositionally biased region" description="Low complexity" evidence="1">
    <location>
        <begin position="33"/>
        <end position="55"/>
    </location>
</feature>
<dbReference type="Proteomes" id="UP000019373">
    <property type="component" value="Unassembled WGS sequence"/>
</dbReference>
<feature type="compositionally biased region" description="Low complexity" evidence="1">
    <location>
        <begin position="305"/>
        <end position="323"/>
    </location>
</feature>
<keyword evidence="2" id="KW-0472">Membrane</keyword>
<reference evidence="4" key="1">
    <citation type="journal article" date="2014" name="BMC Genomics">
        <title>Genome characteristics reveal the impact of lichenization on lichen-forming fungus Endocarpon pusillum Hedwig (Verrucariales, Ascomycota).</title>
        <authorList>
            <person name="Wang Y.-Y."/>
            <person name="Liu B."/>
            <person name="Zhang X.-Y."/>
            <person name="Zhou Q.-M."/>
            <person name="Zhang T."/>
            <person name="Li H."/>
            <person name="Yu Y.-F."/>
            <person name="Zhang X.-L."/>
            <person name="Hao X.-Y."/>
            <person name="Wang M."/>
            <person name="Wang L."/>
            <person name="Wei J.-C."/>
        </authorList>
    </citation>
    <scope>NUCLEOTIDE SEQUENCE [LARGE SCALE GENOMIC DNA]</scope>
    <source>
        <strain evidence="4">Z07020 / HMAS-L-300199</strain>
    </source>
</reference>
<feature type="compositionally biased region" description="Basic and acidic residues" evidence="1">
    <location>
        <begin position="365"/>
        <end position="375"/>
    </location>
</feature>
<feature type="region of interest" description="Disordered" evidence="1">
    <location>
        <begin position="258"/>
        <end position="375"/>
    </location>
</feature>
<feature type="region of interest" description="Disordered" evidence="1">
    <location>
        <begin position="174"/>
        <end position="193"/>
    </location>
</feature>
<feature type="compositionally biased region" description="Polar residues" evidence="1">
    <location>
        <begin position="1"/>
        <end position="10"/>
    </location>
</feature>
<feature type="region of interest" description="Disordered" evidence="1">
    <location>
        <begin position="214"/>
        <end position="242"/>
    </location>
</feature>
<evidence type="ECO:0000256" key="2">
    <source>
        <dbReference type="SAM" id="Phobius"/>
    </source>
</evidence>
<keyword evidence="2" id="KW-1133">Transmembrane helix</keyword>
<accession>U1GHB8</accession>
<organism evidence="3 4">
    <name type="scientific">Endocarpon pusillum (strain Z07020 / HMAS-L-300199)</name>
    <name type="common">Lichen-forming fungus</name>
    <dbReference type="NCBI Taxonomy" id="1263415"/>
    <lineage>
        <taxon>Eukaryota</taxon>
        <taxon>Fungi</taxon>
        <taxon>Dikarya</taxon>
        <taxon>Ascomycota</taxon>
        <taxon>Pezizomycotina</taxon>
        <taxon>Eurotiomycetes</taxon>
        <taxon>Chaetothyriomycetidae</taxon>
        <taxon>Verrucariales</taxon>
        <taxon>Verrucariaceae</taxon>
        <taxon>Endocarpon</taxon>
    </lineage>
</organism>
<protein>
    <submittedName>
        <fullName evidence="3">Uncharacterized protein</fullName>
    </submittedName>
</protein>
<dbReference type="EMBL" id="KE721233">
    <property type="protein sequence ID" value="ERF71171.1"/>
    <property type="molecule type" value="Genomic_DNA"/>
</dbReference>
<evidence type="ECO:0000313" key="4">
    <source>
        <dbReference type="Proteomes" id="UP000019373"/>
    </source>
</evidence>
<dbReference type="HOGENOM" id="CLU_737761_0_0_1"/>
<keyword evidence="4" id="KW-1185">Reference proteome</keyword>
<evidence type="ECO:0000313" key="3">
    <source>
        <dbReference type="EMBL" id="ERF71171.1"/>
    </source>
</evidence>
<keyword evidence="2" id="KW-0812">Transmembrane</keyword>
<dbReference type="GeneID" id="19240947"/>
<feature type="compositionally biased region" description="Basic and acidic residues" evidence="1">
    <location>
        <begin position="283"/>
        <end position="300"/>
    </location>
</feature>
<feature type="compositionally biased region" description="Polar residues" evidence="1">
    <location>
        <begin position="78"/>
        <end position="97"/>
    </location>
</feature>
<proteinExistence type="predicted"/>
<evidence type="ECO:0000256" key="1">
    <source>
        <dbReference type="SAM" id="MobiDB-lite"/>
    </source>
</evidence>
<dbReference type="AlphaFoldDB" id="U1GHB8"/>
<name>U1GHB8_ENDPU</name>
<sequence length="375" mass="40904">MGPQFSQLQRLQDGEQHRRRDHSSSAFDPSQPPGSESSPSTTDSPQSRPAESSSATRDESSSSHVVTSRTADKKPSSTRRSAPITRTTGTSMTVPSAARTTITLTENASSTTNLIDITPAAASATASAIPKSDEKPFQMSAGAIVAAVVLCCFFCGGAVIMLYYRTRRRIAWRKGHQQSSLTTDSEHGPEPKLLGDSLISSKMLSRESIMFHPDHRQSGSAASMNRKGPYQNLTEQEPPPDYHTECTDIAMNDIEPSEEYVRSPVSPLLPPTYPRPISNNSGRSERHSLRREFSFEKRTEPSQVPPAESRLSRRSALSSNPSSDWPIAMPNYYSSIPAQPASGYQLAPSDRRSSGGGHAVVPRQSFEDVQLRVGR</sequence>
<dbReference type="RefSeq" id="XP_007803187.1">
    <property type="nucleotide sequence ID" value="XM_007804996.1"/>
</dbReference>
<feature type="region of interest" description="Disordered" evidence="1">
    <location>
        <begin position="1"/>
        <end position="97"/>
    </location>
</feature>